<evidence type="ECO:0000259" key="10">
    <source>
        <dbReference type="SMART" id="SM00900"/>
    </source>
</evidence>
<keyword evidence="6 8" id="KW-0472">Membrane</keyword>
<evidence type="ECO:0000256" key="9">
    <source>
        <dbReference type="SAM" id="SignalP"/>
    </source>
</evidence>
<feature type="transmembrane region" description="Helical" evidence="8">
    <location>
        <begin position="878"/>
        <end position="896"/>
    </location>
</feature>
<dbReference type="KEGG" id="rfr:Rfer_3198"/>
<dbReference type="GO" id="GO:0051536">
    <property type="term" value="F:iron-sulfur cluster binding"/>
    <property type="evidence" value="ECO:0007669"/>
    <property type="project" value="UniProtKB-KW"/>
</dbReference>
<name>Q21TJ6_ALBFT</name>
<dbReference type="InterPro" id="IPR017896">
    <property type="entry name" value="4Fe4S_Fe-S-bd"/>
</dbReference>
<dbReference type="GO" id="GO:0010181">
    <property type="term" value="F:FMN binding"/>
    <property type="evidence" value="ECO:0007669"/>
    <property type="project" value="InterPro"/>
</dbReference>
<evidence type="ECO:0000256" key="7">
    <source>
        <dbReference type="SAM" id="MobiDB-lite"/>
    </source>
</evidence>
<feature type="region of interest" description="Disordered" evidence="7">
    <location>
        <begin position="77"/>
        <end position="109"/>
    </location>
</feature>
<dbReference type="Pfam" id="PF04205">
    <property type="entry name" value="FMN_bind"/>
    <property type="match status" value="1"/>
</dbReference>
<feature type="transmembrane region" description="Helical" evidence="8">
    <location>
        <begin position="439"/>
        <end position="458"/>
    </location>
</feature>
<accession>Q21TJ6</accession>
<evidence type="ECO:0000256" key="8">
    <source>
        <dbReference type="SAM" id="Phobius"/>
    </source>
</evidence>
<dbReference type="Pfam" id="PF12801">
    <property type="entry name" value="Fer4_5"/>
    <property type="match status" value="2"/>
</dbReference>
<feature type="transmembrane region" description="Helical" evidence="8">
    <location>
        <begin position="583"/>
        <end position="603"/>
    </location>
</feature>
<keyword evidence="8" id="KW-1133">Transmembrane helix</keyword>
<dbReference type="AlphaFoldDB" id="Q21TJ6"/>
<dbReference type="SMART" id="SM00900">
    <property type="entry name" value="FMN_bind"/>
    <property type="match status" value="1"/>
</dbReference>
<dbReference type="PROSITE" id="PS00198">
    <property type="entry name" value="4FE4S_FER_1"/>
    <property type="match status" value="1"/>
</dbReference>
<keyword evidence="8" id="KW-0812">Transmembrane</keyword>
<dbReference type="SUPFAM" id="SSF54862">
    <property type="entry name" value="4Fe-4S ferredoxins"/>
    <property type="match status" value="1"/>
</dbReference>
<dbReference type="eggNOG" id="COG3901">
    <property type="taxonomic scope" value="Bacteria"/>
</dbReference>
<keyword evidence="5" id="KW-0411">Iron-sulfur</keyword>
<feature type="transmembrane region" description="Helical" evidence="8">
    <location>
        <begin position="623"/>
        <end position="641"/>
    </location>
</feature>
<keyword evidence="2" id="KW-1003">Cell membrane</keyword>
<dbReference type="OrthoDB" id="9806398at2"/>
<reference evidence="12" key="1">
    <citation type="submission" date="2006-02" db="EMBL/GenBank/DDBJ databases">
        <title>Complete sequence of chromosome of Rhodoferax ferrireducens DSM 15236.</title>
        <authorList>
            <person name="Copeland A."/>
            <person name="Lucas S."/>
            <person name="Lapidus A."/>
            <person name="Barry K."/>
            <person name="Detter J.C."/>
            <person name="Glavina del Rio T."/>
            <person name="Hammon N."/>
            <person name="Israni S."/>
            <person name="Pitluck S."/>
            <person name="Brettin T."/>
            <person name="Bruce D."/>
            <person name="Han C."/>
            <person name="Tapia R."/>
            <person name="Gilna P."/>
            <person name="Kiss H."/>
            <person name="Schmutz J."/>
            <person name="Larimer F."/>
            <person name="Land M."/>
            <person name="Kyrpides N."/>
            <person name="Ivanova N."/>
            <person name="Richardson P."/>
        </authorList>
    </citation>
    <scope>NUCLEOTIDE SEQUENCE [LARGE SCALE GENOMIC DNA]</scope>
    <source>
        <strain evidence="12">ATCC BAA-621 / DSM 15236 / T118</strain>
    </source>
</reference>
<feature type="domain" description="FMN-binding" evidence="10">
    <location>
        <begin position="126"/>
        <end position="220"/>
    </location>
</feature>
<feature type="transmembrane region" description="Helical" evidence="8">
    <location>
        <begin position="825"/>
        <end position="843"/>
    </location>
</feature>
<proteinExistence type="predicted"/>
<feature type="compositionally biased region" description="Basic and acidic residues" evidence="7">
    <location>
        <begin position="80"/>
        <end position="100"/>
    </location>
</feature>
<dbReference type="HOGENOM" id="CLU_013077_0_0_4"/>
<evidence type="ECO:0000313" key="11">
    <source>
        <dbReference type="EMBL" id="ABD70907.1"/>
    </source>
</evidence>
<evidence type="ECO:0000313" key="12">
    <source>
        <dbReference type="Proteomes" id="UP000008332"/>
    </source>
</evidence>
<dbReference type="Proteomes" id="UP000008332">
    <property type="component" value="Chromosome"/>
</dbReference>
<evidence type="ECO:0000256" key="6">
    <source>
        <dbReference type="ARBA" id="ARBA00023136"/>
    </source>
</evidence>
<dbReference type="InterPro" id="IPR007329">
    <property type="entry name" value="FMN-bd"/>
</dbReference>
<protein>
    <submittedName>
        <fullName evidence="11">FMN-binding</fullName>
    </submittedName>
</protein>
<feature type="transmembrane region" description="Helical" evidence="8">
    <location>
        <begin position="519"/>
        <end position="538"/>
    </location>
</feature>
<evidence type="ECO:0000256" key="5">
    <source>
        <dbReference type="ARBA" id="ARBA00023014"/>
    </source>
</evidence>
<feature type="transmembrane region" description="Helical" evidence="8">
    <location>
        <begin position="801"/>
        <end position="819"/>
    </location>
</feature>
<dbReference type="InterPro" id="IPR017900">
    <property type="entry name" value="4Fe4S_Fe_S_CS"/>
</dbReference>
<keyword evidence="3" id="KW-0479">Metal-binding</keyword>
<dbReference type="PANTHER" id="PTHR30224">
    <property type="entry name" value="ELECTRON TRANSPORT PROTEIN"/>
    <property type="match status" value="1"/>
</dbReference>
<evidence type="ECO:0000256" key="3">
    <source>
        <dbReference type="ARBA" id="ARBA00022723"/>
    </source>
</evidence>
<dbReference type="eggNOG" id="COG0348">
    <property type="taxonomic scope" value="Bacteria"/>
</dbReference>
<gene>
    <name evidence="11" type="ordered locus">Rfer_3198</name>
</gene>
<feature type="signal peptide" evidence="9">
    <location>
        <begin position="1"/>
        <end position="32"/>
    </location>
</feature>
<dbReference type="InterPro" id="IPR052378">
    <property type="entry name" value="NosR_regulator"/>
</dbReference>
<feature type="chain" id="PRO_5004200630" evidence="9">
    <location>
        <begin position="33"/>
        <end position="897"/>
    </location>
</feature>
<organism evidence="11 12">
    <name type="scientific">Albidiferax ferrireducens (strain ATCC BAA-621 / DSM 15236 / T118)</name>
    <name type="common">Rhodoferax ferrireducens</name>
    <dbReference type="NCBI Taxonomy" id="338969"/>
    <lineage>
        <taxon>Bacteria</taxon>
        <taxon>Pseudomonadati</taxon>
        <taxon>Pseudomonadota</taxon>
        <taxon>Betaproteobacteria</taxon>
        <taxon>Burkholderiales</taxon>
        <taxon>Comamonadaceae</taxon>
        <taxon>Rhodoferax</taxon>
    </lineage>
</organism>
<keyword evidence="9" id="KW-0732">Signal</keyword>
<dbReference type="GO" id="GO:0005886">
    <property type="term" value="C:plasma membrane"/>
    <property type="evidence" value="ECO:0007669"/>
    <property type="project" value="UniProtKB-SubCell"/>
</dbReference>
<dbReference type="GO" id="GO:0046872">
    <property type="term" value="F:metal ion binding"/>
    <property type="evidence" value="ECO:0007669"/>
    <property type="project" value="UniProtKB-KW"/>
</dbReference>
<evidence type="ECO:0000256" key="2">
    <source>
        <dbReference type="ARBA" id="ARBA00022475"/>
    </source>
</evidence>
<dbReference type="PANTHER" id="PTHR30224:SF4">
    <property type="entry name" value="ELECTRON TRANSPORT PROTEIN YCCM-RELATED"/>
    <property type="match status" value="1"/>
</dbReference>
<sequence>MYSQSQCLVARVNFYLAALLMVFAMGTGGARAATGSYNAELPPELNSAKNLCALVPCSDVFPGASSFSERMGQPPYVEAYGEHKDDNKDTKSTKKDETQSHRGPNNGKKELLGYVMLSTDITDMPAYSGKPVVTLIGMDLKGRFVGVKVLKHSEPILLLGIPESALLNFNQQYVGKSVADKIEVGQSRPDEGVLGVDAISGATVTVITQNQVMMTAGTAVARQVGILAPTVREPARFAASGQHLSWAQLVKQGSVQRLQVLPQDVGMERGSEPFIELWFGDLNHPDIGASLLGENVWNNLHLQFKEGEHAIFIIRTAGTESFKGSGFVRGGIYDRVQVKQGADSFTFRDTDYLNLYGLAAAGAPAFTESAIFIIRSKTFSAAYPWKLSFLGNRVDRATGKRSFATFDAKYWLAADLLLGGRPVMEETAAPWVQVWKSRAVGIALFAALLIMVTVVYAFREKLTRRSTHKNKWPVNAFKYSAWALSIGFVGFGVMAQPSITQVLTWLHTLLFHWTWSLFLSDPFIFLFWIFIILTVFLYGRGLFCGWMCPFGSLSEALYKLGGLIGLKRFQGHLPRVWHDRLKWVKYAVFFGLLTVSLFSLGLAEMLSEVEPFKTTFLVGISHRAWPYGLFVCAILGLSIFIERPYCKYICPLGAALAMPSTFRWFGLPRKQDCNSCKACAVGCGSLAIDADGRIDHRECLHCLDCLVLYTDVKGCPPLAKERKRRERDGLEITPIGRDGYFIPIHATPMDAKVSQGPDPRMPTDPVPRPHKTQARFGRALWLELVDHLWPWSAEGWTSQRALQIAGLSLALAATVAWVLAATGRLSASAIIGWWIGWSVYEVLIRLSGRRYVKDGPWWQGHYRYASVMDMLSYVGFKNLLIGAALFLSLKAVGLLLV</sequence>
<keyword evidence="12" id="KW-1185">Reference proteome</keyword>
<dbReference type="STRING" id="338969.Rfer_3198"/>
<comment type="subcellular location">
    <subcellularLocation>
        <location evidence="1">Cell membrane</location>
    </subcellularLocation>
</comment>
<evidence type="ECO:0000256" key="4">
    <source>
        <dbReference type="ARBA" id="ARBA00023004"/>
    </source>
</evidence>
<feature type="transmembrane region" description="Helical" evidence="8">
    <location>
        <begin position="479"/>
        <end position="499"/>
    </location>
</feature>
<keyword evidence="4" id="KW-0408">Iron</keyword>
<evidence type="ECO:0000256" key="1">
    <source>
        <dbReference type="ARBA" id="ARBA00004236"/>
    </source>
</evidence>
<dbReference type="EMBL" id="CP000267">
    <property type="protein sequence ID" value="ABD70907.1"/>
    <property type="molecule type" value="Genomic_DNA"/>
</dbReference>